<proteinExistence type="predicted"/>
<reference evidence="2 3" key="1">
    <citation type="submission" date="2007-03" db="EMBL/GenBank/DDBJ databases">
        <authorList>
            <person name="Fulton L."/>
            <person name="Clifton S."/>
            <person name="Fulton B."/>
            <person name="Xu J."/>
            <person name="Minx P."/>
            <person name="Pepin K.H."/>
            <person name="Johnson M."/>
            <person name="Thiruvilangam P."/>
            <person name="Bhonagiri V."/>
            <person name="Nash W.E."/>
            <person name="Mardis E.R."/>
            <person name="Wilson R.K."/>
        </authorList>
    </citation>
    <scope>NUCLEOTIDE SEQUENCE [LARGE SCALE GENOMIC DNA]</scope>
    <source>
        <strain evidence="2 3">ATCC 27756</strain>
    </source>
</reference>
<feature type="compositionally biased region" description="Polar residues" evidence="1">
    <location>
        <begin position="187"/>
        <end position="198"/>
    </location>
</feature>
<sequence length="224" mass="23907">MGTEAALEFLIELVDDAKERFRRDGFFQCADLVDAFLRAGLVVFQQVLHGAVALGVPGFLIPGVLRLHMVRIILVVVHPLDFLKAEIRLLRVLPELVCGEAPVAVPVDVLPGPLCVDVFAVLHIKPAVIVAGIVGAMLAGAPVVSCQFQTISLLPAKMFRGRGRAAKPQILRKSASGNTQYKLTQASTFPGPRFSTSGHRSKGSPPLHSAQALPPCTRPMGVAP</sequence>
<evidence type="ECO:0000313" key="3">
    <source>
        <dbReference type="Proteomes" id="UP000003577"/>
    </source>
</evidence>
<evidence type="ECO:0000256" key="1">
    <source>
        <dbReference type="SAM" id="MobiDB-lite"/>
    </source>
</evidence>
<dbReference type="Proteomes" id="UP000003577">
    <property type="component" value="Unassembled WGS sequence"/>
</dbReference>
<feature type="region of interest" description="Disordered" evidence="1">
    <location>
        <begin position="187"/>
        <end position="224"/>
    </location>
</feature>
<accession>A5KIT9</accession>
<dbReference type="EMBL" id="AAVP02000001">
    <property type="protein sequence ID" value="EDK25242.1"/>
    <property type="molecule type" value="Genomic_DNA"/>
</dbReference>
<gene>
    <name evidence="2" type="ORF">RUMTOR_00135</name>
</gene>
<dbReference type="AlphaFoldDB" id="A5KIT9"/>
<dbReference type="PaxDb" id="411460-RUMTOR_00135"/>
<protein>
    <submittedName>
        <fullName evidence="2">Uncharacterized protein</fullName>
    </submittedName>
</protein>
<name>A5KIT9_9FIRM</name>
<comment type="caution">
    <text evidence="2">The sequence shown here is derived from an EMBL/GenBank/DDBJ whole genome shotgun (WGS) entry which is preliminary data.</text>
</comment>
<dbReference type="HOGENOM" id="CLU_1234269_0_0_9"/>
<evidence type="ECO:0000313" key="2">
    <source>
        <dbReference type="EMBL" id="EDK25242.1"/>
    </source>
</evidence>
<reference evidence="2 3" key="2">
    <citation type="submission" date="2007-04" db="EMBL/GenBank/DDBJ databases">
        <title>Draft genome sequence of Ruminococcus torques (ATCC 27756).</title>
        <authorList>
            <person name="Sudarsanam P."/>
            <person name="Ley R."/>
            <person name="Guruge J."/>
            <person name="Turnbaugh P.J."/>
            <person name="Mahowald M."/>
            <person name="Liep D."/>
            <person name="Gordon J."/>
        </authorList>
    </citation>
    <scope>NUCLEOTIDE SEQUENCE [LARGE SCALE GENOMIC DNA]</scope>
    <source>
        <strain evidence="2 3">ATCC 27756</strain>
    </source>
</reference>
<organism evidence="2 3">
    <name type="scientific">[Ruminococcus] torques ATCC 27756</name>
    <dbReference type="NCBI Taxonomy" id="411460"/>
    <lineage>
        <taxon>Bacteria</taxon>
        <taxon>Bacillati</taxon>
        <taxon>Bacillota</taxon>
        <taxon>Clostridia</taxon>
        <taxon>Lachnospirales</taxon>
        <taxon>Lachnospiraceae</taxon>
        <taxon>Mediterraneibacter</taxon>
    </lineage>
</organism>